<reference evidence="2 3" key="1">
    <citation type="journal article" date="2012" name="J. Bacteriol.">
        <title>Complete Genome Sequence of Providencia stuartii Clinical Isolate MRSN 2154.</title>
        <authorList>
            <person name="Clifford R.J."/>
            <person name="Hang J."/>
            <person name="Riley M.C."/>
            <person name="Onmus-Leone F."/>
            <person name="Kuschner R.A."/>
            <person name="Lesho E.P."/>
            <person name="Waterman P.E."/>
        </authorList>
    </citation>
    <scope>NUCLEOTIDE SEQUENCE [LARGE SCALE GENOMIC DNA]</scope>
    <source>
        <strain evidence="2 3">MRSN 2154</strain>
    </source>
</reference>
<gene>
    <name evidence="2" type="ordered locus">S70_02055</name>
</gene>
<dbReference type="HOGENOM" id="CLU_2701883_0_0_6"/>
<dbReference type="AlphaFoldDB" id="A0A140NJE5"/>
<organism evidence="2 3">
    <name type="scientific">Providencia stuartii (strain MRSN 2154)</name>
    <dbReference type="NCBI Taxonomy" id="1157951"/>
    <lineage>
        <taxon>Bacteria</taxon>
        <taxon>Pseudomonadati</taxon>
        <taxon>Pseudomonadota</taxon>
        <taxon>Gammaproteobacteria</taxon>
        <taxon>Enterobacterales</taxon>
        <taxon>Morganellaceae</taxon>
        <taxon>Providencia</taxon>
    </lineage>
</organism>
<dbReference type="OrthoDB" id="9983528at2"/>
<keyword evidence="1" id="KW-0812">Transmembrane</keyword>
<keyword evidence="1" id="KW-0472">Membrane</keyword>
<reference evidence="3" key="2">
    <citation type="submission" date="2012-04" db="EMBL/GenBank/DDBJ databases">
        <title>Complete genome sequence of Providencia stuartii clinical isolate MRSN 2154.</title>
        <authorList>
            <person name="Clifford R.J."/>
            <person name="Hang J."/>
            <person name="Riley M.C."/>
            <person name="Onmus-Leone F."/>
            <person name="Kuschner R.A."/>
            <person name="Lesho E.P."/>
            <person name="Waterman P.E."/>
        </authorList>
    </citation>
    <scope>NUCLEOTIDE SEQUENCE [LARGE SCALE GENOMIC DNA]</scope>
    <source>
        <strain evidence="3">MRSN 2154</strain>
    </source>
</reference>
<name>A0A140NJE5_PROSM</name>
<dbReference type="EMBL" id="CP003488">
    <property type="protein sequence ID" value="AFH92306.1"/>
    <property type="molecule type" value="Genomic_DNA"/>
</dbReference>
<feature type="transmembrane region" description="Helical" evidence="1">
    <location>
        <begin position="12"/>
        <end position="43"/>
    </location>
</feature>
<protein>
    <submittedName>
        <fullName evidence="2">Uncharacterized protein</fullName>
    </submittedName>
</protein>
<sequence length="73" mass="8663">MDALFEAVARFFAFCIELLLNLFQLFGIRITILLIAFIGLYFHGFQLKWVLGYIILAIVLYSPFIYRKLKQRQ</sequence>
<dbReference type="Proteomes" id="UP000005012">
    <property type="component" value="Chromosome"/>
</dbReference>
<feature type="transmembrane region" description="Helical" evidence="1">
    <location>
        <begin position="49"/>
        <end position="66"/>
    </location>
</feature>
<accession>A0A140NJE5</accession>
<dbReference type="KEGG" id="psi:S70_02055"/>
<evidence type="ECO:0000313" key="2">
    <source>
        <dbReference type="EMBL" id="AFH92306.1"/>
    </source>
</evidence>
<evidence type="ECO:0000313" key="3">
    <source>
        <dbReference type="Proteomes" id="UP000005012"/>
    </source>
</evidence>
<keyword evidence="1" id="KW-1133">Transmembrane helix</keyword>
<evidence type="ECO:0000256" key="1">
    <source>
        <dbReference type="SAM" id="Phobius"/>
    </source>
</evidence>
<proteinExistence type="predicted"/>